<evidence type="ECO:0000313" key="3">
    <source>
        <dbReference type="Proteomes" id="UP000002028"/>
    </source>
</evidence>
<evidence type="ECO:0000313" key="2">
    <source>
        <dbReference type="EMBL" id="ADB41103.1"/>
    </source>
</evidence>
<reference evidence="2 3" key="1">
    <citation type="journal article" date="2010" name="Stand. Genomic Sci.">
        <title>Complete genome sequence of Spirosoma linguale type strain (1).</title>
        <authorList>
            <person name="Lail K."/>
            <person name="Sikorski J."/>
            <person name="Saunders E."/>
            <person name="Lapidus A."/>
            <person name="Glavina Del Rio T."/>
            <person name="Copeland A."/>
            <person name="Tice H."/>
            <person name="Cheng J.-F."/>
            <person name="Lucas S."/>
            <person name="Nolan M."/>
            <person name="Bruce D."/>
            <person name="Goodwin L."/>
            <person name="Pitluck S."/>
            <person name="Ivanova N."/>
            <person name="Mavromatis K."/>
            <person name="Ovchinnikova G."/>
            <person name="Pati A."/>
            <person name="Chen A."/>
            <person name="Palaniappan K."/>
            <person name="Land M."/>
            <person name="Hauser L."/>
            <person name="Chang Y.-J."/>
            <person name="Jeffries C.D."/>
            <person name="Chain P."/>
            <person name="Brettin T."/>
            <person name="Detter J.C."/>
            <person name="Schuetze A."/>
            <person name="Rohde M."/>
            <person name="Tindall B.J."/>
            <person name="Goeker M."/>
            <person name="Bristow J."/>
            <person name="Eisen J.A."/>
            <person name="Markowitz V."/>
            <person name="Hugenholtz P."/>
            <person name="Kyrpides N.C."/>
            <person name="Klenk H.-P."/>
            <person name="Chen F."/>
        </authorList>
    </citation>
    <scope>NUCLEOTIDE SEQUENCE [LARGE SCALE GENOMIC DNA]</scope>
    <source>
        <strain evidence="3">ATCC 33905 / DSM 74 / LMG 10896 / Claus 1</strain>
    </source>
</reference>
<keyword evidence="3" id="KW-1185">Reference proteome</keyword>
<sequence>MSYKVAFTSDALRDAKRLRKKYPSFKSDLANLIESLQEDPQQGEPLGRDCYKIRLAISSKNKGKRGGARAISCVKIVDETVYLIALYDKSETETIAEGDLTDRLLNIP</sequence>
<dbReference type="InterPro" id="IPR035093">
    <property type="entry name" value="RelE/ParE_toxin_dom_sf"/>
</dbReference>
<dbReference type="STRING" id="504472.Slin_5131"/>
<organism evidence="2 3">
    <name type="scientific">Spirosoma linguale (strain ATCC 33905 / DSM 74 / LMG 10896 / Claus 1)</name>
    <dbReference type="NCBI Taxonomy" id="504472"/>
    <lineage>
        <taxon>Bacteria</taxon>
        <taxon>Pseudomonadati</taxon>
        <taxon>Bacteroidota</taxon>
        <taxon>Cytophagia</taxon>
        <taxon>Cytophagales</taxon>
        <taxon>Cytophagaceae</taxon>
        <taxon>Spirosoma</taxon>
    </lineage>
</organism>
<dbReference type="SUPFAM" id="SSF143011">
    <property type="entry name" value="RelE-like"/>
    <property type="match status" value="1"/>
</dbReference>
<proteinExistence type="predicted"/>
<evidence type="ECO:0000256" key="1">
    <source>
        <dbReference type="ARBA" id="ARBA00022649"/>
    </source>
</evidence>
<gene>
    <name evidence="2" type="ordered locus">Slin_5131</name>
</gene>
<dbReference type="eggNOG" id="COG2026">
    <property type="taxonomic scope" value="Bacteria"/>
</dbReference>
<dbReference type="RefSeq" id="WP_012929604.1">
    <property type="nucleotide sequence ID" value="NC_013730.1"/>
</dbReference>
<protein>
    <recommendedName>
        <fullName evidence="4">Plasmid stabilization system</fullName>
    </recommendedName>
</protein>
<dbReference type="EMBL" id="CP001769">
    <property type="protein sequence ID" value="ADB41103.1"/>
    <property type="molecule type" value="Genomic_DNA"/>
</dbReference>
<evidence type="ECO:0008006" key="4">
    <source>
        <dbReference type="Google" id="ProtNLM"/>
    </source>
</evidence>
<dbReference type="Gene3D" id="3.30.2310.20">
    <property type="entry name" value="RelE-like"/>
    <property type="match status" value="1"/>
</dbReference>
<dbReference type="Proteomes" id="UP000002028">
    <property type="component" value="Chromosome"/>
</dbReference>
<dbReference type="KEGG" id="sli:Slin_5131"/>
<dbReference type="AlphaFoldDB" id="D2QGT1"/>
<keyword evidence="1" id="KW-1277">Toxin-antitoxin system</keyword>
<dbReference type="Pfam" id="PF05016">
    <property type="entry name" value="ParE_toxin"/>
    <property type="match status" value="1"/>
</dbReference>
<dbReference type="HOGENOM" id="CLU_110687_2_1_10"/>
<accession>D2QGT1</accession>
<name>D2QGT1_SPILD</name>
<dbReference type="InterPro" id="IPR007712">
    <property type="entry name" value="RelE/ParE_toxin"/>
</dbReference>